<name>A0A420HV90_9PEZI</name>
<protein>
    <recommendedName>
        <fullName evidence="2">Stc1 domain-containing protein</fullName>
    </recommendedName>
</protein>
<feature type="region of interest" description="Disordered" evidence="1">
    <location>
        <begin position="109"/>
        <end position="153"/>
    </location>
</feature>
<feature type="domain" description="Stc1" evidence="2">
    <location>
        <begin position="15"/>
        <end position="98"/>
    </location>
</feature>
<dbReference type="Pfam" id="PF12898">
    <property type="entry name" value="Stc1"/>
    <property type="match status" value="1"/>
</dbReference>
<dbReference type="AlphaFoldDB" id="A0A420HV90"/>
<proteinExistence type="predicted"/>
<evidence type="ECO:0000256" key="1">
    <source>
        <dbReference type="SAM" id="MobiDB-lite"/>
    </source>
</evidence>
<dbReference type="EMBL" id="MCFK01004304">
    <property type="protein sequence ID" value="RKF61361.1"/>
    <property type="molecule type" value="Genomic_DNA"/>
</dbReference>
<evidence type="ECO:0000313" key="3">
    <source>
        <dbReference type="EMBL" id="RKF61361.1"/>
    </source>
</evidence>
<accession>A0A420HV90</accession>
<dbReference type="STRING" id="212602.A0A420HV90"/>
<feature type="compositionally biased region" description="Acidic residues" evidence="1">
    <location>
        <begin position="134"/>
        <end position="152"/>
    </location>
</feature>
<dbReference type="Proteomes" id="UP000286134">
    <property type="component" value="Unassembled WGS sequence"/>
</dbReference>
<reference evidence="3 4" key="1">
    <citation type="journal article" date="2018" name="BMC Genomics">
        <title>Comparative genome analyses reveal sequence features reflecting distinct modes of host-adaptation between dicot and monocot powdery mildew.</title>
        <authorList>
            <person name="Wu Y."/>
            <person name="Ma X."/>
            <person name="Pan Z."/>
            <person name="Kale S.D."/>
            <person name="Song Y."/>
            <person name="King H."/>
            <person name="Zhang Q."/>
            <person name="Presley C."/>
            <person name="Deng X."/>
            <person name="Wei C.I."/>
            <person name="Xiao S."/>
        </authorList>
    </citation>
    <scope>NUCLEOTIDE SEQUENCE [LARGE SCALE GENOMIC DNA]</scope>
    <source>
        <strain evidence="3">UMSG2</strain>
    </source>
</reference>
<keyword evidence="4" id="KW-1185">Reference proteome</keyword>
<organism evidence="3 4">
    <name type="scientific">Erysiphe neolycopersici</name>
    <dbReference type="NCBI Taxonomy" id="212602"/>
    <lineage>
        <taxon>Eukaryota</taxon>
        <taxon>Fungi</taxon>
        <taxon>Dikarya</taxon>
        <taxon>Ascomycota</taxon>
        <taxon>Pezizomycotina</taxon>
        <taxon>Leotiomycetes</taxon>
        <taxon>Erysiphales</taxon>
        <taxon>Erysiphaceae</taxon>
        <taxon>Erysiphe</taxon>
    </lineage>
</organism>
<feature type="compositionally biased region" description="Polar residues" evidence="1">
    <location>
        <begin position="109"/>
        <end position="122"/>
    </location>
</feature>
<sequence>MAERQSVKLPERFLCRVCARWKRNTQFSNKELGKFTFRNQNSATQVTPITAKLRCRGCTGEPAHELECLGPCAKTKLLNEFSKAARKAGGSNWCTVCTLWKESSEYNVSIQSPPMSNTTSDSSENRAHPPPELNDYEYSDPEAGDDGSDYDDMSQISLSTISLGGVSGNTVDYESQASSVSNRWENASLTSSASISTSTSTICKPMQPIVYNAWDSSGNLHQIKRPKNLETNETKTPASDNKSKLFELRDNNCIQQSGQSSQNKSWKTIQRKASDDLIDL</sequence>
<evidence type="ECO:0000313" key="4">
    <source>
        <dbReference type="Proteomes" id="UP000286134"/>
    </source>
</evidence>
<gene>
    <name evidence="3" type="ORF">OnM2_043046</name>
</gene>
<comment type="caution">
    <text evidence="3">The sequence shown here is derived from an EMBL/GenBank/DDBJ whole genome shotgun (WGS) entry which is preliminary data.</text>
</comment>
<evidence type="ECO:0000259" key="2">
    <source>
        <dbReference type="Pfam" id="PF12898"/>
    </source>
</evidence>
<dbReference type="OrthoDB" id="3514033at2759"/>
<dbReference type="InterPro" id="IPR024630">
    <property type="entry name" value="Stc1"/>
</dbReference>